<feature type="domain" description="Methyltransferase" evidence="3">
    <location>
        <begin position="47"/>
        <end position="136"/>
    </location>
</feature>
<gene>
    <name evidence="4" type="ORF">UY23_C0005G0026</name>
</gene>
<evidence type="ECO:0000313" key="5">
    <source>
        <dbReference type="Proteomes" id="UP000034956"/>
    </source>
</evidence>
<name>A0A0G1X9A0_9BACT</name>
<dbReference type="AlphaFoldDB" id="A0A0G1X9A0"/>
<dbReference type="Pfam" id="PF13649">
    <property type="entry name" value="Methyltransf_25"/>
    <property type="match status" value="1"/>
</dbReference>
<reference evidence="4 5" key="1">
    <citation type="journal article" date="2015" name="Nature">
        <title>rRNA introns, odd ribosomes, and small enigmatic genomes across a large radiation of phyla.</title>
        <authorList>
            <person name="Brown C.T."/>
            <person name="Hug L.A."/>
            <person name="Thomas B.C."/>
            <person name="Sharon I."/>
            <person name="Castelle C.J."/>
            <person name="Singh A."/>
            <person name="Wilkins M.J."/>
            <person name="Williams K.H."/>
            <person name="Banfield J.F."/>
        </authorList>
    </citation>
    <scope>NUCLEOTIDE SEQUENCE [LARGE SCALE GENOMIC DNA]</scope>
</reference>
<dbReference type="GO" id="GO:0032259">
    <property type="term" value="P:methylation"/>
    <property type="evidence" value="ECO:0007669"/>
    <property type="project" value="UniProtKB-KW"/>
</dbReference>
<proteinExistence type="predicted"/>
<evidence type="ECO:0000313" key="4">
    <source>
        <dbReference type="EMBL" id="KKU90930.1"/>
    </source>
</evidence>
<dbReference type="SUPFAM" id="SSF53335">
    <property type="entry name" value="S-adenosyl-L-methionine-dependent methyltransferases"/>
    <property type="match status" value="1"/>
</dbReference>
<comment type="caution">
    <text evidence="4">The sequence shown here is derived from an EMBL/GenBank/DDBJ whole genome shotgun (WGS) entry which is preliminary data.</text>
</comment>
<protein>
    <submittedName>
        <fullName evidence="4">Methyltransferase type 11</fullName>
    </submittedName>
</protein>
<keyword evidence="1 4" id="KW-0489">Methyltransferase</keyword>
<dbReference type="PANTHER" id="PTHR43861">
    <property type="entry name" value="TRANS-ACONITATE 2-METHYLTRANSFERASE-RELATED"/>
    <property type="match status" value="1"/>
</dbReference>
<dbReference type="Gene3D" id="3.40.50.150">
    <property type="entry name" value="Vaccinia Virus protein VP39"/>
    <property type="match status" value="1"/>
</dbReference>
<evidence type="ECO:0000259" key="3">
    <source>
        <dbReference type="Pfam" id="PF13649"/>
    </source>
</evidence>
<evidence type="ECO:0000256" key="1">
    <source>
        <dbReference type="ARBA" id="ARBA00022603"/>
    </source>
</evidence>
<dbReference type="PANTHER" id="PTHR43861:SF1">
    <property type="entry name" value="TRANS-ACONITATE 2-METHYLTRANSFERASE"/>
    <property type="match status" value="1"/>
</dbReference>
<evidence type="ECO:0000256" key="2">
    <source>
        <dbReference type="ARBA" id="ARBA00022679"/>
    </source>
</evidence>
<dbReference type="CDD" id="cd02440">
    <property type="entry name" value="AdoMet_MTases"/>
    <property type="match status" value="1"/>
</dbReference>
<accession>A0A0G1X9A0</accession>
<keyword evidence="2 4" id="KW-0808">Transferase</keyword>
<dbReference type="EMBL" id="LCPF01000005">
    <property type="protein sequence ID" value="KKU90930.1"/>
    <property type="molecule type" value="Genomic_DNA"/>
</dbReference>
<dbReference type="Proteomes" id="UP000034956">
    <property type="component" value="Unassembled WGS sequence"/>
</dbReference>
<dbReference type="InterPro" id="IPR029063">
    <property type="entry name" value="SAM-dependent_MTases_sf"/>
</dbReference>
<dbReference type="GO" id="GO:0008168">
    <property type="term" value="F:methyltransferase activity"/>
    <property type="evidence" value="ECO:0007669"/>
    <property type="project" value="UniProtKB-KW"/>
</dbReference>
<organism evidence="4 5">
    <name type="scientific">Candidatus Jorgensenbacteria bacterium GW2011_GWA1_48_11</name>
    <dbReference type="NCBI Taxonomy" id="1618660"/>
    <lineage>
        <taxon>Bacteria</taxon>
        <taxon>Candidatus Joergenseniibacteriota</taxon>
    </lineage>
</organism>
<dbReference type="InterPro" id="IPR041698">
    <property type="entry name" value="Methyltransf_25"/>
</dbReference>
<sequence length="208" mass="23900">MDKNKKAIEIYDYIAEEYAKRFDAIVSDEDLKFLNIFLSHLKPGSHIVDLGCGTGFSSGYFAKKGMKTQGVDLSSNMISIAKRNYSEINFSIADMREFMPEEKVDAVWAGYSLFHFEKIHLEKTLESIKSYLRPQGILGIVMQGGNGEVEITEPFMPSEKIYIRLYTQEELIKLLQQYGFEIIDQNVKKAADYEFPYDKILLIAKFQS</sequence>